<dbReference type="GeneID" id="16607059"/>
<gene>
    <name evidence="1" type="ORF">psal_cds_1065</name>
</gene>
<evidence type="ECO:0000313" key="2">
    <source>
        <dbReference type="Proteomes" id="UP000204584"/>
    </source>
</evidence>
<dbReference type="KEGG" id="vg:16607059"/>
<reference evidence="1 2" key="1">
    <citation type="journal article" date="2013" name="Science">
        <title>Pandoraviruses: amoeba viruses with genomes up to 2.5 Mb reaching that of parasitic eukaryotes.</title>
        <authorList>
            <person name="Philippe N."/>
            <person name="Legendre M."/>
            <person name="Doutre G."/>
            <person name="Coute Y."/>
            <person name="Poirot O."/>
            <person name="Lescot M."/>
            <person name="Arslan D."/>
            <person name="Seltzer V."/>
            <person name="Bertaux L."/>
            <person name="Bruley C."/>
            <person name="Garin J."/>
            <person name="Claverie J.M."/>
            <person name="Abergel C."/>
        </authorList>
    </citation>
    <scope>NUCLEOTIDE SEQUENCE [LARGE SCALE GENOMIC DNA]</scope>
</reference>
<protein>
    <submittedName>
        <fullName evidence="1">Uncharacterized protein</fullName>
    </submittedName>
</protein>
<sequence>MNGNRSSLYCCQKWARPDRLYRPPTCASTILRPRHGHLWSFVIYVDTGIAQKVRAPP</sequence>
<accession>S4W3M5</accession>
<name>S4W3M5_9VIRU</name>
<organism evidence="1 2">
    <name type="scientific">Pandoravirus salinus</name>
    <dbReference type="NCBI Taxonomy" id="1349410"/>
    <lineage>
        <taxon>Viruses</taxon>
        <taxon>Pandoravirus</taxon>
    </lineage>
</organism>
<dbReference type="RefSeq" id="YP_008438346.2">
    <property type="nucleotide sequence ID" value="NC_022098.1"/>
</dbReference>
<proteinExistence type="predicted"/>
<evidence type="ECO:0000313" key="1">
    <source>
        <dbReference type="EMBL" id="AGO85272.2"/>
    </source>
</evidence>
<dbReference type="EMBL" id="KC977571">
    <property type="protein sequence ID" value="AGO85272.2"/>
    <property type="molecule type" value="Genomic_DNA"/>
</dbReference>
<keyword evidence="2" id="KW-1185">Reference proteome</keyword>
<dbReference type="Proteomes" id="UP000204584">
    <property type="component" value="Segment"/>
</dbReference>